<comment type="caution">
    <text evidence="2">The sequence shown here is derived from an EMBL/GenBank/DDBJ whole genome shotgun (WGS) entry which is preliminary data.</text>
</comment>
<evidence type="ECO:0000313" key="2">
    <source>
        <dbReference type="EMBL" id="TGK36623.1"/>
    </source>
</evidence>
<feature type="chain" id="PRO_5020846780" evidence="1">
    <location>
        <begin position="23"/>
        <end position="179"/>
    </location>
</feature>
<evidence type="ECO:0000313" key="3">
    <source>
        <dbReference type="Proteomes" id="UP000298097"/>
    </source>
</evidence>
<gene>
    <name evidence="2" type="ORF">EHO65_17665</name>
</gene>
<reference evidence="2" key="1">
    <citation type="journal article" date="2019" name="PLoS Negl. Trop. Dis.">
        <title>Revisiting the worldwide diversity of Leptospira species in the environment.</title>
        <authorList>
            <person name="Vincent A.T."/>
            <person name="Schiettekatte O."/>
            <person name="Bourhy P."/>
            <person name="Veyrier F.J."/>
            <person name="Picardeau M."/>
        </authorList>
    </citation>
    <scope>NUCLEOTIDE SEQUENCE [LARGE SCALE GENOMIC DNA]</scope>
    <source>
        <strain evidence="2">201800301</strain>
    </source>
</reference>
<evidence type="ECO:0000256" key="1">
    <source>
        <dbReference type="SAM" id="SignalP"/>
    </source>
</evidence>
<accession>A0A4R9GXN5</accession>
<sequence>MKQKAIWLLLVLLLSASFVDCKKDEGEDLTNLALLNALGGGGDCLVSFPGKASIGVNRTRAIDGAGATSVIWGRIPFVNHPIAIVEALGMQNGDQITFTGIDVVANPETGGDEPVVYESADCPLAESTIVDGFVPFNSTNRGGAGPFVWTNDNAPGSYYFLLYIVGTSAPAATIQRVNL</sequence>
<dbReference type="EMBL" id="RQEY01000023">
    <property type="protein sequence ID" value="TGK36623.1"/>
    <property type="molecule type" value="Genomic_DNA"/>
</dbReference>
<protein>
    <submittedName>
        <fullName evidence="2">Uncharacterized protein</fullName>
    </submittedName>
</protein>
<dbReference type="OrthoDB" id="328451at2"/>
<dbReference type="RefSeq" id="WP_135775865.1">
    <property type="nucleotide sequence ID" value="NZ_RQEY01000023.1"/>
</dbReference>
<keyword evidence="3" id="KW-1185">Reference proteome</keyword>
<name>A0A4R9GXN5_9LEPT</name>
<keyword evidence="1" id="KW-0732">Signal</keyword>
<feature type="signal peptide" evidence="1">
    <location>
        <begin position="1"/>
        <end position="22"/>
    </location>
</feature>
<dbReference type="Proteomes" id="UP000298097">
    <property type="component" value="Unassembled WGS sequence"/>
</dbReference>
<dbReference type="AlphaFoldDB" id="A0A4R9GXN5"/>
<proteinExistence type="predicted"/>
<organism evidence="2 3">
    <name type="scientific">Leptospira andrefontaineae</name>
    <dbReference type="NCBI Taxonomy" id="2484976"/>
    <lineage>
        <taxon>Bacteria</taxon>
        <taxon>Pseudomonadati</taxon>
        <taxon>Spirochaetota</taxon>
        <taxon>Spirochaetia</taxon>
        <taxon>Leptospirales</taxon>
        <taxon>Leptospiraceae</taxon>
        <taxon>Leptospira</taxon>
    </lineage>
</organism>
<dbReference type="NCBIfam" id="NF047708">
    <property type="entry name" value="LIC20153_fam"/>
    <property type="match status" value="1"/>
</dbReference>